<organism evidence="1 2">
    <name type="scientific">Trichomonas vaginalis (strain ATCC PRA-98 / G3)</name>
    <dbReference type="NCBI Taxonomy" id="412133"/>
    <lineage>
        <taxon>Eukaryota</taxon>
        <taxon>Metamonada</taxon>
        <taxon>Parabasalia</taxon>
        <taxon>Trichomonadida</taxon>
        <taxon>Trichomonadidae</taxon>
        <taxon>Trichomonas</taxon>
    </lineage>
</organism>
<gene>
    <name evidence="1" type="ORF">TVAG_109390</name>
</gene>
<dbReference type="EMBL" id="DS113339">
    <property type="protein sequence ID" value="EAY10355.1"/>
    <property type="molecule type" value="Genomic_DNA"/>
</dbReference>
<proteinExistence type="predicted"/>
<dbReference type="RefSeq" id="XP_001322578.1">
    <property type="nucleotide sequence ID" value="XM_001322543.1"/>
</dbReference>
<dbReference type="InParanoid" id="A2EAC8"/>
<keyword evidence="2" id="KW-1185">Reference proteome</keyword>
<accession>A2EAC8</accession>
<reference evidence="1" key="1">
    <citation type="submission" date="2006-10" db="EMBL/GenBank/DDBJ databases">
        <authorList>
            <person name="Amadeo P."/>
            <person name="Zhao Q."/>
            <person name="Wortman J."/>
            <person name="Fraser-Liggett C."/>
            <person name="Carlton J."/>
        </authorList>
    </citation>
    <scope>NUCLEOTIDE SEQUENCE</scope>
    <source>
        <strain evidence="1">G3</strain>
    </source>
</reference>
<reference evidence="1" key="2">
    <citation type="journal article" date="2007" name="Science">
        <title>Draft genome sequence of the sexually transmitted pathogen Trichomonas vaginalis.</title>
        <authorList>
            <person name="Carlton J.M."/>
            <person name="Hirt R.P."/>
            <person name="Silva J.C."/>
            <person name="Delcher A.L."/>
            <person name="Schatz M."/>
            <person name="Zhao Q."/>
            <person name="Wortman J.R."/>
            <person name="Bidwell S.L."/>
            <person name="Alsmark U.C.M."/>
            <person name="Besteiro S."/>
            <person name="Sicheritz-Ponten T."/>
            <person name="Noel C.J."/>
            <person name="Dacks J.B."/>
            <person name="Foster P.G."/>
            <person name="Simillion C."/>
            <person name="Van de Peer Y."/>
            <person name="Miranda-Saavedra D."/>
            <person name="Barton G.J."/>
            <person name="Westrop G.D."/>
            <person name="Mueller S."/>
            <person name="Dessi D."/>
            <person name="Fiori P.L."/>
            <person name="Ren Q."/>
            <person name="Paulsen I."/>
            <person name="Zhang H."/>
            <person name="Bastida-Corcuera F.D."/>
            <person name="Simoes-Barbosa A."/>
            <person name="Brown M.T."/>
            <person name="Hayes R.D."/>
            <person name="Mukherjee M."/>
            <person name="Okumura C.Y."/>
            <person name="Schneider R."/>
            <person name="Smith A.J."/>
            <person name="Vanacova S."/>
            <person name="Villalvazo M."/>
            <person name="Haas B.J."/>
            <person name="Pertea M."/>
            <person name="Feldblyum T.V."/>
            <person name="Utterback T.R."/>
            <person name="Shu C.L."/>
            <person name="Osoegawa K."/>
            <person name="de Jong P.J."/>
            <person name="Hrdy I."/>
            <person name="Horvathova L."/>
            <person name="Zubacova Z."/>
            <person name="Dolezal P."/>
            <person name="Malik S.B."/>
            <person name="Logsdon J.M. Jr."/>
            <person name="Henze K."/>
            <person name="Gupta A."/>
            <person name="Wang C.C."/>
            <person name="Dunne R.L."/>
            <person name="Upcroft J.A."/>
            <person name="Upcroft P."/>
            <person name="White O."/>
            <person name="Salzberg S.L."/>
            <person name="Tang P."/>
            <person name="Chiu C.-H."/>
            <person name="Lee Y.-S."/>
            <person name="Embley T.M."/>
            <person name="Coombs G.H."/>
            <person name="Mottram J.C."/>
            <person name="Tachezy J."/>
            <person name="Fraser-Liggett C.M."/>
            <person name="Johnson P.J."/>
        </authorList>
    </citation>
    <scope>NUCLEOTIDE SEQUENCE [LARGE SCALE GENOMIC DNA]</scope>
    <source>
        <strain evidence="1">G3</strain>
    </source>
</reference>
<evidence type="ECO:0000313" key="1">
    <source>
        <dbReference type="EMBL" id="EAY10355.1"/>
    </source>
</evidence>
<dbReference type="SUPFAM" id="SSF82171">
    <property type="entry name" value="DPP6 N-terminal domain-like"/>
    <property type="match status" value="1"/>
</dbReference>
<dbReference type="KEGG" id="tva:4768289"/>
<dbReference type="VEuPathDB" id="TrichDB:TVAGG3_0924470"/>
<dbReference type="AlphaFoldDB" id="A2EAC8"/>
<evidence type="ECO:0000313" key="2">
    <source>
        <dbReference type="Proteomes" id="UP000001542"/>
    </source>
</evidence>
<protein>
    <submittedName>
        <fullName evidence="1">Uncharacterized protein</fullName>
    </submittedName>
</protein>
<sequence>MNDNAPAVIRMQQPGSELNISACDIGPDGSVWKISSTGFLFHNDIQFSDVQVPNPAVLKRFALSDDGTKILIFSDCSVFIFDINNKDLINFTDYIDDIQSTIDIQWSVLGKNSLIVLESKGSIYYIDLKGNTSTYMSINSPLCFSTCSDHNSWSMFSVIVGTSYQELQIISPYFPPSFRLTSDDYNALMKQIPAEDVEIISNRFKEDNGEYVTNDFGMPSETIPVDCHFDSTISSVVILDKLLYVSLENGETFIYDYPQILPASRRDEVKLNLRKTMKINSNSRLYKKGHAIYERNDNKYTKIQLTAPDDVNSRMEVIKAQKVKLQERQDGVARRRKALKSYPGPSLEVMRAKLLEYQQSLDDPPLKDDQVKEYHSLQNVLNQLKDLRTQVSNRN</sequence>
<dbReference type="VEuPathDB" id="TrichDB:TVAG_109390"/>
<name>A2EAC8_TRIV3</name>
<dbReference type="Proteomes" id="UP000001542">
    <property type="component" value="Unassembled WGS sequence"/>
</dbReference>